<name>A0A851N0I5_9DEND</name>
<evidence type="ECO:0000256" key="4">
    <source>
        <dbReference type="ARBA" id="ARBA00022511"/>
    </source>
</evidence>
<reference evidence="15" key="1">
    <citation type="submission" date="2019-09" db="EMBL/GenBank/DDBJ databases">
        <title>Bird 10,000 Genomes (B10K) Project - Family phase.</title>
        <authorList>
            <person name="Zhang G."/>
        </authorList>
    </citation>
    <scope>NUCLEOTIDE SEQUENCE</scope>
    <source>
        <strain evidence="15">B10K-DU-001-09</strain>
        <tissue evidence="15">Muscle</tissue>
    </source>
</reference>
<feature type="non-terminal residue" evidence="15">
    <location>
        <position position="1"/>
    </location>
</feature>
<organism evidence="15 16">
    <name type="scientific">Campylorhamphus procurvoides</name>
    <dbReference type="NCBI Taxonomy" id="190295"/>
    <lineage>
        <taxon>Eukaryota</taxon>
        <taxon>Metazoa</taxon>
        <taxon>Chordata</taxon>
        <taxon>Craniata</taxon>
        <taxon>Vertebrata</taxon>
        <taxon>Euteleostomi</taxon>
        <taxon>Archelosauria</taxon>
        <taxon>Archosauria</taxon>
        <taxon>Dinosauria</taxon>
        <taxon>Saurischia</taxon>
        <taxon>Theropoda</taxon>
        <taxon>Coelurosauria</taxon>
        <taxon>Aves</taxon>
        <taxon>Neognathae</taxon>
        <taxon>Neoaves</taxon>
        <taxon>Telluraves</taxon>
        <taxon>Australaves</taxon>
        <taxon>Passeriformes</taxon>
        <taxon>Dendrocolaptidae</taxon>
        <taxon>Campylorhamphus</taxon>
    </lineage>
</organism>
<dbReference type="PANTHER" id="PTHR10424:SF81">
    <property type="entry name" value="ERVV2 PROTEIN"/>
    <property type="match status" value="1"/>
</dbReference>
<evidence type="ECO:0000256" key="1">
    <source>
        <dbReference type="ARBA" id="ARBA00004402"/>
    </source>
</evidence>
<gene>
    <name evidence="15" type="primary">Env1_3</name>
    <name evidence="15" type="ORF">CAMPRO_R15495</name>
</gene>
<evidence type="ECO:0000313" key="15">
    <source>
        <dbReference type="EMBL" id="NXC33750.1"/>
    </source>
</evidence>
<keyword evidence="16" id="KW-1185">Reference proteome</keyword>
<comment type="subcellular location">
    <subcellularLocation>
        <location evidence="1">Host cell membrane</location>
        <topology evidence="1">Single-pass type I membrane protein</topology>
    </subcellularLocation>
    <subcellularLocation>
        <location evidence="2">Host endomembrane system</location>
        <topology evidence="2">Peripheral membrane protein</topology>
    </subcellularLocation>
    <subcellularLocation>
        <location evidence="3">Virion membrane</location>
        <topology evidence="3">Single-pass type I membrane protein</topology>
    </subcellularLocation>
</comment>
<dbReference type="Proteomes" id="UP000614027">
    <property type="component" value="Unassembled WGS sequence"/>
</dbReference>
<evidence type="ECO:0000313" key="16">
    <source>
        <dbReference type="Proteomes" id="UP000614027"/>
    </source>
</evidence>
<keyword evidence="12" id="KW-0325">Glycoprotein</keyword>
<keyword evidence="9 14" id="KW-0472">Membrane</keyword>
<keyword evidence="4" id="KW-1032">Host cell membrane</keyword>
<evidence type="ECO:0000256" key="13">
    <source>
        <dbReference type="ARBA" id="ARBA00023288"/>
    </source>
</evidence>
<dbReference type="EMBL" id="WBMV01007016">
    <property type="protein sequence ID" value="NXC33750.1"/>
    <property type="molecule type" value="Genomic_DNA"/>
</dbReference>
<accession>A0A851N0I5</accession>
<evidence type="ECO:0000256" key="8">
    <source>
        <dbReference type="ARBA" id="ARBA00022989"/>
    </source>
</evidence>
<comment type="caution">
    <text evidence="15">The sequence shown here is derived from an EMBL/GenBank/DDBJ whole genome shotgun (WGS) entry which is preliminary data.</text>
</comment>
<keyword evidence="11" id="KW-1015">Disulfide bond</keyword>
<evidence type="ECO:0000256" key="7">
    <source>
        <dbReference type="ARBA" id="ARBA00022870"/>
    </source>
</evidence>
<keyword evidence="5" id="KW-0945">Host-virus interaction</keyword>
<evidence type="ECO:0000256" key="6">
    <source>
        <dbReference type="ARBA" id="ARBA00022692"/>
    </source>
</evidence>
<proteinExistence type="predicted"/>
<dbReference type="PANTHER" id="PTHR10424">
    <property type="entry name" value="VIRAL ENVELOPE PROTEIN"/>
    <property type="match status" value="1"/>
</dbReference>
<keyword evidence="8 14" id="KW-1133">Transmembrane helix</keyword>
<keyword evidence="7" id="KW-1043">Host membrane</keyword>
<keyword evidence="13" id="KW-0449">Lipoprotein</keyword>
<evidence type="ECO:0000256" key="5">
    <source>
        <dbReference type="ARBA" id="ARBA00022581"/>
    </source>
</evidence>
<evidence type="ECO:0000256" key="2">
    <source>
        <dbReference type="ARBA" id="ARBA00004531"/>
    </source>
</evidence>
<keyword evidence="10" id="KW-0564">Palmitate</keyword>
<evidence type="ECO:0000256" key="14">
    <source>
        <dbReference type="SAM" id="Phobius"/>
    </source>
</evidence>
<sequence>KRERETHWNWFESWFNQSPWVTTLVSTLMGPLIMMLLILTFGPCILNKLMTFIKGRKVELMVVRQQYLELNDEMPRTEQSRILNAARDA</sequence>
<evidence type="ECO:0000256" key="3">
    <source>
        <dbReference type="ARBA" id="ARBA00004563"/>
    </source>
</evidence>
<dbReference type="Pfam" id="PF00429">
    <property type="entry name" value="TLV_coat"/>
    <property type="match status" value="1"/>
</dbReference>
<protein>
    <submittedName>
        <fullName evidence="15">ENV1 protein</fullName>
    </submittedName>
</protein>
<keyword evidence="6 14" id="KW-0812">Transmembrane</keyword>
<dbReference type="OrthoDB" id="9633697at2759"/>
<dbReference type="AlphaFoldDB" id="A0A851N0I5"/>
<evidence type="ECO:0000256" key="11">
    <source>
        <dbReference type="ARBA" id="ARBA00023157"/>
    </source>
</evidence>
<evidence type="ECO:0000256" key="9">
    <source>
        <dbReference type="ARBA" id="ARBA00023136"/>
    </source>
</evidence>
<feature type="non-terminal residue" evidence="15">
    <location>
        <position position="89"/>
    </location>
</feature>
<feature type="transmembrane region" description="Helical" evidence="14">
    <location>
        <begin position="20"/>
        <end position="46"/>
    </location>
</feature>
<evidence type="ECO:0000256" key="12">
    <source>
        <dbReference type="ARBA" id="ARBA00023180"/>
    </source>
</evidence>
<evidence type="ECO:0000256" key="10">
    <source>
        <dbReference type="ARBA" id="ARBA00023139"/>
    </source>
</evidence>
<dbReference type="InterPro" id="IPR018154">
    <property type="entry name" value="TLV/ENV_coat_polyprotein"/>
</dbReference>